<feature type="transmembrane region" description="Helical" evidence="6">
    <location>
        <begin position="314"/>
        <end position="333"/>
    </location>
</feature>
<evidence type="ECO:0000313" key="7">
    <source>
        <dbReference type="EMBL" id="CAB4554630.1"/>
    </source>
</evidence>
<feature type="transmembrane region" description="Helical" evidence="6">
    <location>
        <begin position="171"/>
        <end position="189"/>
    </location>
</feature>
<evidence type="ECO:0000256" key="3">
    <source>
        <dbReference type="ARBA" id="ARBA00022692"/>
    </source>
</evidence>
<gene>
    <name evidence="7" type="ORF">UFOPK1509_00537</name>
</gene>
<evidence type="ECO:0000256" key="2">
    <source>
        <dbReference type="ARBA" id="ARBA00022475"/>
    </source>
</evidence>
<name>A0A6J6CSW4_9ZZZZ</name>
<dbReference type="PANTHER" id="PTHR47089">
    <property type="entry name" value="ABC TRANSPORTER, PERMEASE PROTEIN"/>
    <property type="match status" value="1"/>
</dbReference>
<keyword evidence="5 6" id="KW-0472">Membrane</keyword>
<sequence length="390" mass="40955">MRETLNRVRKVALLPALAFIFSFFIGGVIIALSDSEVMSKLKNPMDFIAAFGAKIGNSYLAIFQGSIYDVNLARGESFFKGFYPLAETAVSATPLILAGLAVTLAFRAGLFNIGAQGQFIFGAIAASYIGFNFEFSPVLHVTLAILAALVASGIYGGIVGLLKAKTGAHEVIVTIMLNYIASFFILWILKTKTFLRPESINPIAPEVLPSAQLPLFLGSDLRIHLGIIIALITAAGVWWLLNMSTLGFKFRAVGANANAAKTAGISTAKVTFLTMFICGSLAGLGGAVHVLGVNHALTADIGGSYGFDAITVALLGRATVGGTIFAAFLFGALQTGGLSLLSSTGTPVEIVQVIQALIVLFIATPALIKFIFRIKKEVAEGSLAAKGWNG</sequence>
<dbReference type="PANTHER" id="PTHR47089:SF1">
    <property type="entry name" value="GUANOSINE ABC TRANSPORTER PERMEASE PROTEIN NUPP"/>
    <property type="match status" value="1"/>
</dbReference>
<protein>
    <submittedName>
        <fullName evidence="7">Unannotated protein</fullName>
    </submittedName>
</protein>
<reference evidence="7" key="1">
    <citation type="submission" date="2020-05" db="EMBL/GenBank/DDBJ databases">
        <authorList>
            <person name="Chiriac C."/>
            <person name="Salcher M."/>
            <person name="Ghai R."/>
            <person name="Kavagutti S V."/>
        </authorList>
    </citation>
    <scope>NUCLEOTIDE SEQUENCE</scope>
</reference>
<dbReference type="EMBL" id="CAEZSY010000065">
    <property type="protein sequence ID" value="CAB4554630.1"/>
    <property type="molecule type" value="Genomic_DNA"/>
</dbReference>
<feature type="transmembrane region" description="Helical" evidence="6">
    <location>
        <begin position="353"/>
        <end position="372"/>
    </location>
</feature>
<accession>A0A6J6CSW4</accession>
<feature type="transmembrane region" description="Helical" evidence="6">
    <location>
        <begin position="137"/>
        <end position="159"/>
    </location>
</feature>
<feature type="transmembrane region" description="Helical" evidence="6">
    <location>
        <begin position="12"/>
        <end position="32"/>
    </location>
</feature>
<evidence type="ECO:0000256" key="6">
    <source>
        <dbReference type="SAM" id="Phobius"/>
    </source>
</evidence>
<dbReference type="CDD" id="cd06580">
    <property type="entry name" value="TM_PBP1_transp_TpRbsC_like"/>
    <property type="match status" value="1"/>
</dbReference>
<feature type="transmembrane region" description="Helical" evidence="6">
    <location>
        <begin position="223"/>
        <end position="241"/>
    </location>
</feature>
<dbReference type="GO" id="GO:0022857">
    <property type="term" value="F:transmembrane transporter activity"/>
    <property type="evidence" value="ECO:0007669"/>
    <property type="project" value="InterPro"/>
</dbReference>
<keyword evidence="2" id="KW-1003">Cell membrane</keyword>
<evidence type="ECO:0000256" key="5">
    <source>
        <dbReference type="ARBA" id="ARBA00023136"/>
    </source>
</evidence>
<dbReference type="Pfam" id="PF02653">
    <property type="entry name" value="BPD_transp_2"/>
    <property type="match status" value="1"/>
</dbReference>
<comment type="subcellular location">
    <subcellularLocation>
        <location evidence="1">Cell membrane</location>
        <topology evidence="1">Multi-pass membrane protein</topology>
    </subcellularLocation>
</comment>
<evidence type="ECO:0000256" key="4">
    <source>
        <dbReference type="ARBA" id="ARBA00022989"/>
    </source>
</evidence>
<feature type="transmembrane region" description="Helical" evidence="6">
    <location>
        <begin position="113"/>
        <end position="131"/>
    </location>
</feature>
<keyword evidence="4 6" id="KW-1133">Transmembrane helix</keyword>
<keyword evidence="3 6" id="KW-0812">Transmembrane</keyword>
<proteinExistence type="predicted"/>
<dbReference type="AlphaFoldDB" id="A0A6J6CSW4"/>
<dbReference type="InterPro" id="IPR001851">
    <property type="entry name" value="ABC_transp_permease"/>
</dbReference>
<dbReference type="GO" id="GO:0005886">
    <property type="term" value="C:plasma membrane"/>
    <property type="evidence" value="ECO:0007669"/>
    <property type="project" value="UniProtKB-SubCell"/>
</dbReference>
<organism evidence="7">
    <name type="scientific">freshwater metagenome</name>
    <dbReference type="NCBI Taxonomy" id="449393"/>
    <lineage>
        <taxon>unclassified sequences</taxon>
        <taxon>metagenomes</taxon>
        <taxon>ecological metagenomes</taxon>
    </lineage>
</organism>
<evidence type="ECO:0000256" key="1">
    <source>
        <dbReference type="ARBA" id="ARBA00004651"/>
    </source>
</evidence>
<feature type="transmembrane region" description="Helical" evidence="6">
    <location>
        <begin position="82"/>
        <end position="106"/>
    </location>
</feature>